<comment type="cofactor">
    <cofactor evidence="1 7">
        <name>pyridoxal 5'-phosphate</name>
        <dbReference type="ChEBI" id="CHEBI:597326"/>
    </cofactor>
</comment>
<dbReference type="Gene3D" id="3.90.1150.10">
    <property type="entry name" value="Aspartate Aminotransferase, domain 1"/>
    <property type="match status" value="1"/>
</dbReference>
<dbReference type="GO" id="GO:0004758">
    <property type="term" value="F:serine C-palmitoyltransferase activity"/>
    <property type="evidence" value="ECO:0007669"/>
    <property type="project" value="UniProtKB-EC"/>
</dbReference>
<accession>L2GKP9</accession>
<dbReference type="GeneID" id="19882503"/>
<dbReference type="FunCoup" id="L2GKP9">
    <property type="interactions" value="54"/>
</dbReference>
<dbReference type="OMA" id="QPRANGC"/>
<gene>
    <name evidence="10" type="ORF">VICG_01793</name>
</gene>
<evidence type="ECO:0000313" key="11">
    <source>
        <dbReference type="Proteomes" id="UP000011082"/>
    </source>
</evidence>
<dbReference type="PANTHER" id="PTHR13693">
    <property type="entry name" value="CLASS II AMINOTRANSFERASE/8-AMINO-7-OXONONANOATE SYNTHASE"/>
    <property type="match status" value="1"/>
</dbReference>
<protein>
    <recommendedName>
        <fullName evidence="3">serine C-palmitoyltransferase</fullName>
        <ecNumber evidence="3">2.3.1.50</ecNumber>
    </recommendedName>
</protein>
<dbReference type="SUPFAM" id="SSF53383">
    <property type="entry name" value="PLP-dependent transferases"/>
    <property type="match status" value="1"/>
</dbReference>
<dbReference type="GO" id="GO:0046513">
    <property type="term" value="P:ceramide biosynthetic process"/>
    <property type="evidence" value="ECO:0007669"/>
    <property type="project" value="TreeGrafter"/>
</dbReference>
<name>L2GKP9_VITCO</name>
<dbReference type="InParanoid" id="L2GKP9"/>
<keyword evidence="8" id="KW-0472">Membrane</keyword>
<comment type="similarity">
    <text evidence="2 7">Belongs to the class-II pyridoxal-phosphate-dependent aminotransferase family.</text>
</comment>
<feature type="domain" description="Aminotransferase class I/classII large" evidence="9">
    <location>
        <begin position="113"/>
        <end position="462"/>
    </location>
</feature>
<feature type="transmembrane region" description="Helical" evidence="8">
    <location>
        <begin position="12"/>
        <end position="32"/>
    </location>
</feature>
<dbReference type="AlphaFoldDB" id="L2GKP9"/>
<evidence type="ECO:0000256" key="6">
    <source>
        <dbReference type="ARBA" id="ARBA00048528"/>
    </source>
</evidence>
<dbReference type="VEuPathDB" id="MicrosporidiaDB:VICG_01793"/>
<dbReference type="STRING" id="993615.L2GKP9"/>
<proteinExistence type="inferred from homology"/>
<keyword evidence="4" id="KW-0808">Transferase</keyword>
<dbReference type="GO" id="GO:0030170">
    <property type="term" value="F:pyridoxal phosphate binding"/>
    <property type="evidence" value="ECO:0007669"/>
    <property type="project" value="InterPro"/>
</dbReference>
<dbReference type="GO" id="GO:0016020">
    <property type="term" value="C:membrane"/>
    <property type="evidence" value="ECO:0007669"/>
    <property type="project" value="GOC"/>
</dbReference>
<dbReference type="InterPro" id="IPR050087">
    <property type="entry name" value="AON_synthase_class-II"/>
</dbReference>
<dbReference type="OrthoDB" id="65434at2759"/>
<reference evidence="11" key="1">
    <citation type="submission" date="2011-05" db="EMBL/GenBank/DDBJ databases">
        <title>The genome sequence of Vittaforma corneae strain ATCC 50505.</title>
        <authorList>
            <consortium name="The Broad Institute Genome Sequencing Platform"/>
            <person name="Cuomo C."/>
            <person name="Didier E."/>
            <person name="Bowers L."/>
            <person name="Young S.K."/>
            <person name="Zeng Q."/>
            <person name="Gargeya S."/>
            <person name="Fitzgerald M."/>
            <person name="Haas B."/>
            <person name="Abouelleil A."/>
            <person name="Alvarado L."/>
            <person name="Arachchi H.M."/>
            <person name="Berlin A."/>
            <person name="Chapman S.B."/>
            <person name="Gearin G."/>
            <person name="Goldberg J."/>
            <person name="Griggs A."/>
            <person name="Gujja S."/>
            <person name="Hansen M."/>
            <person name="Heiman D."/>
            <person name="Howarth C."/>
            <person name="Larimer J."/>
            <person name="Lui A."/>
            <person name="MacDonald P.J.P."/>
            <person name="McCowen C."/>
            <person name="Montmayeur A."/>
            <person name="Murphy C."/>
            <person name="Neiman D."/>
            <person name="Pearson M."/>
            <person name="Priest M."/>
            <person name="Roberts A."/>
            <person name="Saif S."/>
            <person name="Shea T."/>
            <person name="Sisk P."/>
            <person name="Stolte C."/>
            <person name="Sykes S."/>
            <person name="Wortman J."/>
            <person name="Nusbaum C."/>
            <person name="Birren B."/>
        </authorList>
    </citation>
    <scope>NUCLEOTIDE SEQUENCE [LARGE SCALE GENOMIC DNA]</scope>
    <source>
        <strain evidence="11">ATCC 50505</strain>
    </source>
</reference>
<dbReference type="InterPro" id="IPR015424">
    <property type="entry name" value="PyrdxlP-dep_Trfase"/>
</dbReference>
<dbReference type="Proteomes" id="UP000011082">
    <property type="component" value="Unassembled WGS sequence"/>
</dbReference>
<evidence type="ECO:0000256" key="3">
    <source>
        <dbReference type="ARBA" id="ARBA00013220"/>
    </source>
</evidence>
<evidence type="ECO:0000256" key="1">
    <source>
        <dbReference type="ARBA" id="ARBA00001933"/>
    </source>
</evidence>
<dbReference type="EMBL" id="JH370148">
    <property type="protein sequence ID" value="ELA41194.1"/>
    <property type="molecule type" value="Genomic_DNA"/>
</dbReference>
<keyword evidence="11" id="KW-1185">Reference proteome</keyword>
<dbReference type="Gene3D" id="3.40.640.10">
    <property type="entry name" value="Type I PLP-dependent aspartate aminotransferase-like (Major domain)"/>
    <property type="match status" value="1"/>
</dbReference>
<comment type="catalytic activity">
    <reaction evidence="6">
        <text>L-serine + hexadecanoyl-CoA + H(+) = 3-oxosphinganine + CO2 + CoA</text>
        <dbReference type="Rhea" id="RHEA:14761"/>
        <dbReference type="ChEBI" id="CHEBI:15378"/>
        <dbReference type="ChEBI" id="CHEBI:16526"/>
        <dbReference type="ChEBI" id="CHEBI:33384"/>
        <dbReference type="ChEBI" id="CHEBI:57287"/>
        <dbReference type="ChEBI" id="CHEBI:57379"/>
        <dbReference type="ChEBI" id="CHEBI:58299"/>
        <dbReference type="EC" id="2.3.1.50"/>
    </reaction>
</comment>
<keyword evidence="8" id="KW-0812">Transmembrane</keyword>
<dbReference type="EC" id="2.3.1.50" evidence="3"/>
<keyword evidence="8" id="KW-1133">Transmembrane helix</keyword>
<dbReference type="InterPro" id="IPR015422">
    <property type="entry name" value="PyrdxlP-dep_Trfase_small"/>
</dbReference>
<organism evidence="10 11">
    <name type="scientific">Vittaforma corneae (strain ATCC 50505)</name>
    <name type="common">Microsporidian parasite</name>
    <name type="synonym">Nosema corneum</name>
    <dbReference type="NCBI Taxonomy" id="993615"/>
    <lineage>
        <taxon>Eukaryota</taxon>
        <taxon>Fungi</taxon>
        <taxon>Fungi incertae sedis</taxon>
        <taxon>Microsporidia</taxon>
        <taxon>Nosematidae</taxon>
        <taxon>Vittaforma</taxon>
    </lineage>
</organism>
<evidence type="ECO:0000259" key="9">
    <source>
        <dbReference type="Pfam" id="PF00155"/>
    </source>
</evidence>
<dbReference type="Pfam" id="PF00155">
    <property type="entry name" value="Aminotran_1_2"/>
    <property type="match status" value="1"/>
</dbReference>
<dbReference type="InterPro" id="IPR001917">
    <property type="entry name" value="Aminotrans_II_pyridoxalP_BS"/>
</dbReference>
<dbReference type="PANTHER" id="PTHR13693:SF3">
    <property type="entry name" value="LD36009P"/>
    <property type="match status" value="1"/>
</dbReference>
<dbReference type="RefSeq" id="XP_007605238.1">
    <property type="nucleotide sequence ID" value="XM_007605176.1"/>
</dbReference>
<dbReference type="CDD" id="cd06454">
    <property type="entry name" value="KBL_like"/>
    <property type="match status" value="1"/>
</dbReference>
<dbReference type="HOGENOM" id="CLU_015846_7_2_1"/>
<evidence type="ECO:0000256" key="2">
    <source>
        <dbReference type="ARBA" id="ARBA00008392"/>
    </source>
</evidence>
<dbReference type="PROSITE" id="PS00599">
    <property type="entry name" value="AA_TRANSFER_CLASS_2"/>
    <property type="match status" value="1"/>
</dbReference>
<dbReference type="GO" id="GO:0017059">
    <property type="term" value="C:serine palmitoyltransferase complex"/>
    <property type="evidence" value="ECO:0007669"/>
    <property type="project" value="TreeGrafter"/>
</dbReference>
<dbReference type="InterPro" id="IPR015421">
    <property type="entry name" value="PyrdxlP-dep_Trfase_major"/>
</dbReference>
<sequence>MAAKNDSASSFGYTSVLAIFTSFFIAVVIGHIRDQMGKIFIPWRYRFYYESENGEPALFTTFDSFFIRRLYRRISDCWNRPIHGVPGRFVEIYERKSEDYNETFQFTGEKIKALNVGSYNYLGFAYNKGKITDHVLQSVDKYNINNSYPTADYEQNPLCRELEKEMAEFLHQEDCAVFSMGYGTNTSSMPALMRNSLIFSDEKSHTSLIKGIKLSQSMVVIFKHNNMQDLENKLKFHITQGEPETHRPWSKIFVVVEGLYSMEGTVVNLKKLVELKKQYKFYIFMDEAHSIGAMGRTGRGICEYVGVEHDDVDILMGTFTKSFGGFGGYIAGKREIIDYLRVNSDFSKYGEQMSPIVCAQVMECLRNIKLDRKRLEKLHENTRRVRRAMKNLRFHLIGDDDSPIIPLLIPSPGKIGEFSRLCLEMGIAVVVVGYPATPILLNRVRVCMSSSHTSEDVDRIITVFDQVGSLIGMKK</sequence>
<keyword evidence="5 7" id="KW-0663">Pyridoxal phosphate</keyword>
<dbReference type="GO" id="GO:0046512">
    <property type="term" value="P:sphingosine biosynthetic process"/>
    <property type="evidence" value="ECO:0007669"/>
    <property type="project" value="TreeGrafter"/>
</dbReference>
<dbReference type="InterPro" id="IPR004839">
    <property type="entry name" value="Aminotransferase_I/II_large"/>
</dbReference>
<evidence type="ECO:0000256" key="4">
    <source>
        <dbReference type="ARBA" id="ARBA00022679"/>
    </source>
</evidence>
<evidence type="ECO:0000256" key="7">
    <source>
        <dbReference type="RuleBase" id="RU003693"/>
    </source>
</evidence>
<evidence type="ECO:0000256" key="5">
    <source>
        <dbReference type="ARBA" id="ARBA00022898"/>
    </source>
</evidence>
<evidence type="ECO:0000313" key="10">
    <source>
        <dbReference type="EMBL" id="ELA41194.1"/>
    </source>
</evidence>
<evidence type="ECO:0000256" key="8">
    <source>
        <dbReference type="SAM" id="Phobius"/>
    </source>
</evidence>